<name>F9FKS3_FUSOF</name>
<feature type="region of interest" description="Disordered" evidence="1">
    <location>
        <begin position="47"/>
        <end position="83"/>
    </location>
</feature>
<accession>F9FKS3</accession>
<organism evidence="2">
    <name type="scientific">Fusarium oxysporum (strain Fo5176)</name>
    <name type="common">Fusarium vascular wilt</name>
    <dbReference type="NCBI Taxonomy" id="660025"/>
    <lineage>
        <taxon>Eukaryota</taxon>
        <taxon>Fungi</taxon>
        <taxon>Dikarya</taxon>
        <taxon>Ascomycota</taxon>
        <taxon>Pezizomycotina</taxon>
        <taxon>Sordariomycetes</taxon>
        <taxon>Hypocreomycetidae</taxon>
        <taxon>Hypocreales</taxon>
        <taxon>Nectriaceae</taxon>
        <taxon>Fusarium</taxon>
        <taxon>Fusarium oxysporum species complex</taxon>
    </lineage>
</organism>
<comment type="caution">
    <text evidence="2">The sequence shown here is derived from an EMBL/GenBank/DDBJ whole genome shotgun (WGS) entry which is preliminary data.</text>
</comment>
<evidence type="ECO:0000256" key="1">
    <source>
        <dbReference type="SAM" id="MobiDB-lite"/>
    </source>
</evidence>
<feature type="compositionally biased region" description="Basic and acidic residues" evidence="1">
    <location>
        <begin position="47"/>
        <end position="58"/>
    </location>
</feature>
<protein>
    <submittedName>
        <fullName evidence="2">Uncharacterized protein</fullName>
    </submittedName>
</protein>
<dbReference type="EMBL" id="AFQF01002156">
    <property type="protein sequence ID" value="EGU82416.1"/>
    <property type="molecule type" value="Genomic_DNA"/>
</dbReference>
<dbReference type="AlphaFoldDB" id="F9FKS3"/>
<sequence length="83" mass="9548">MRQPYYGEFGQVWVIWWKKVTRQLHGMKQSLSANMDGGFACESALERPQRGVAKHSERSSLCGWDQASPDIRSEQGDEPDNYQ</sequence>
<evidence type="ECO:0000313" key="2">
    <source>
        <dbReference type="EMBL" id="EGU82416.1"/>
    </source>
</evidence>
<reference evidence="2" key="1">
    <citation type="journal article" date="2012" name="Mol. Plant Microbe Interact.">
        <title>A highly conserved effector in Fusarium oxysporum is required for full virulence on Arabidopsis.</title>
        <authorList>
            <person name="Thatcher L.F."/>
            <person name="Gardiner D.M."/>
            <person name="Kazan K."/>
            <person name="Manners J."/>
        </authorList>
    </citation>
    <scope>NUCLEOTIDE SEQUENCE [LARGE SCALE GENOMIC DNA]</scope>
    <source>
        <strain evidence="2">Fo5176</strain>
    </source>
</reference>
<proteinExistence type="predicted"/>
<gene>
    <name evidence="2" type="ORF">FOXB_07002</name>
</gene>